<accession>A0A918EB37</accession>
<dbReference type="Proteomes" id="UP000639606">
    <property type="component" value="Unassembled WGS sequence"/>
</dbReference>
<reference evidence="2" key="2">
    <citation type="submission" date="2020-09" db="EMBL/GenBank/DDBJ databases">
        <authorList>
            <person name="Sun Q."/>
            <person name="Ohkuma M."/>
        </authorList>
    </citation>
    <scope>NUCLEOTIDE SEQUENCE</scope>
    <source>
        <strain evidence="2">JCM 3313</strain>
    </source>
</reference>
<proteinExistence type="predicted"/>
<protein>
    <submittedName>
        <fullName evidence="2">Uncharacterized protein</fullName>
    </submittedName>
</protein>
<sequence>MSPKRGDRVAPPPSPDGWDARFATSDAAKGWEELCRTARANTREAWIVLTERPTNPENPSRQHRLKGKFATAVVGGELLEQWQYEVTAGGRVWYCPDADRRVVRVVLADTAHPKGTD</sequence>
<organism evidence="2 3">
    <name type="scientific">Saccharothrix coeruleofusca</name>
    <dbReference type="NCBI Taxonomy" id="33919"/>
    <lineage>
        <taxon>Bacteria</taxon>
        <taxon>Bacillati</taxon>
        <taxon>Actinomycetota</taxon>
        <taxon>Actinomycetes</taxon>
        <taxon>Pseudonocardiales</taxon>
        <taxon>Pseudonocardiaceae</taxon>
        <taxon>Saccharothrix</taxon>
    </lineage>
</organism>
<evidence type="ECO:0000313" key="3">
    <source>
        <dbReference type="Proteomes" id="UP000639606"/>
    </source>
</evidence>
<keyword evidence="3" id="KW-1185">Reference proteome</keyword>
<reference evidence="2" key="1">
    <citation type="journal article" date="2014" name="Int. J. Syst. Evol. Microbiol.">
        <title>Complete genome sequence of Corynebacterium casei LMG S-19264T (=DSM 44701T), isolated from a smear-ripened cheese.</title>
        <authorList>
            <consortium name="US DOE Joint Genome Institute (JGI-PGF)"/>
            <person name="Walter F."/>
            <person name="Albersmeier A."/>
            <person name="Kalinowski J."/>
            <person name="Ruckert C."/>
        </authorList>
    </citation>
    <scope>NUCLEOTIDE SEQUENCE</scope>
    <source>
        <strain evidence="2">JCM 3313</strain>
    </source>
</reference>
<gene>
    <name evidence="2" type="ORF">GCM10010185_07410</name>
</gene>
<dbReference type="EMBL" id="BMRG01000001">
    <property type="protein sequence ID" value="GGP38452.1"/>
    <property type="molecule type" value="Genomic_DNA"/>
</dbReference>
<dbReference type="AlphaFoldDB" id="A0A918EB37"/>
<feature type="region of interest" description="Disordered" evidence="1">
    <location>
        <begin position="1"/>
        <end position="21"/>
    </location>
</feature>
<comment type="caution">
    <text evidence="2">The sequence shown here is derived from an EMBL/GenBank/DDBJ whole genome shotgun (WGS) entry which is preliminary data.</text>
</comment>
<evidence type="ECO:0000313" key="2">
    <source>
        <dbReference type="EMBL" id="GGP38452.1"/>
    </source>
</evidence>
<dbReference type="RefSeq" id="WP_189221555.1">
    <property type="nucleotide sequence ID" value="NZ_BMRG01000001.1"/>
</dbReference>
<evidence type="ECO:0000256" key="1">
    <source>
        <dbReference type="SAM" id="MobiDB-lite"/>
    </source>
</evidence>
<name>A0A918EB37_9PSEU</name>